<dbReference type="InterPro" id="IPR011765">
    <property type="entry name" value="Pept_M16_N"/>
</dbReference>
<dbReference type="SUPFAM" id="SSF63411">
    <property type="entry name" value="LuxS/MPP-like metallohydrolase"/>
    <property type="match status" value="4"/>
</dbReference>
<dbReference type="GO" id="GO:0016485">
    <property type="term" value="P:protein processing"/>
    <property type="evidence" value="ECO:0007669"/>
    <property type="project" value="TreeGrafter"/>
</dbReference>
<dbReference type="GO" id="GO:0046872">
    <property type="term" value="F:metal ion binding"/>
    <property type="evidence" value="ECO:0007669"/>
    <property type="project" value="InterPro"/>
</dbReference>
<evidence type="ECO:0000259" key="2">
    <source>
        <dbReference type="SMART" id="SM01264"/>
    </source>
</evidence>
<dbReference type="Pfam" id="PF05193">
    <property type="entry name" value="Peptidase_M16_C"/>
    <property type="match status" value="1"/>
</dbReference>
<organism evidence="3 4">
    <name type="scientific">Sporomusa ovata</name>
    <dbReference type="NCBI Taxonomy" id="2378"/>
    <lineage>
        <taxon>Bacteria</taxon>
        <taxon>Bacillati</taxon>
        <taxon>Bacillota</taxon>
        <taxon>Negativicutes</taxon>
        <taxon>Selenomonadales</taxon>
        <taxon>Sporomusaceae</taxon>
        <taxon>Sporomusa</taxon>
    </lineage>
</organism>
<dbReference type="InterPro" id="IPR011249">
    <property type="entry name" value="Metalloenz_LuxS/M16"/>
</dbReference>
<dbReference type="InterPro" id="IPR007863">
    <property type="entry name" value="Peptidase_M16_C"/>
</dbReference>
<feature type="domain" description="Peptidase M16C associated" evidence="2">
    <location>
        <begin position="462"/>
        <end position="711"/>
    </location>
</feature>
<dbReference type="Proteomes" id="UP000049855">
    <property type="component" value="Unassembled WGS sequence"/>
</dbReference>
<sequence length="972" mass="110445">MTISVGQIVNGFKLLAGKDVKEINCKSQLFCHVKSGAKLLFLKNDDDNRVFSISFRTPPSDSTGLPHILEHSVLCGSRKFPTKEPFVELVKGSLNTFINAMTFADKTMYPVASRNSKDFRNLMDVYLDAVFYPNIEKYPEIMMQEGWHYELENAADELTYKGVVYNEMKGAFSSPDTILGRKIQETLFPESPYGVESGGDPDCIPDLTQQDFVDFHKKYYHPSNSYIFLYGDLDIDEELAFIDKEYLSNFDKITVDSAIRKQLPFTHTKDCTYVYPISPNEKQSDKTFLSLNFVIGEVTDAETILAFKILNHLLLSTPAAPLKKALIEAGIGKDVFGRFNRKILQPVFTVGVRGANENQKDDFVKVVYKTLRQLSMKGIDRKFLEASVNIHEFHLRADDFGNKGLGYNFDCMDSWLYDQNPLIHLEYEAPLAKVKQGLTSNYFENMIEQRLLDNAYQAIVVLKPEQGLAEAKNSQLKQQLAEYKSKLSAAEIQAIVNQTAKLKQRQTTPDSAEQLETIPLLTLSDISSKVEKLPLEERQEAGLKVLFHSLFTNRIAYVNLYFDTAGVPQELLPYLVLLERVLGEVDTEKYSYSELSNEINIHTGGIHSSLVVYSEKNDDTLFYPKFIVRSRVLVAKLPELMSLLGEILGHSKFNDKKRLKELVSELKSKCAASILRGGQAISLTRVLSYISPVAKCKELSYLSFYYFVTKLEENFEQEFENIQFNLQQVADLLFTKQGLLLSITADSADYAEIIKNLPLLAGQLKQAKSLPGTYEFCFAAKNEGLMTSSKVQYVAKGYNFRRLGFEYHGGLKVVETIMRYGYLWNRLRVQGGAYGAFARFERNGNMVFGSYRDPNLQDTLAIYDEAAGFLESFTVSDREMTKYIIGTISDLDSPLTASMKGTRAVENYLQHITQQDLEQERQQILNFTQQKVRQLAPLVSECMKQNYVCVLGGEEKIQQSKDLFNNLIRIFE</sequence>
<protein>
    <submittedName>
        <fullName evidence="3">Protein hypA</fullName>
    </submittedName>
</protein>
<dbReference type="PANTHER" id="PTHR43016">
    <property type="entry name" value="PRESEQUENCE PROTEASE"/>
    <property type="match status" value="1"/>
</dbReference>
<dbReference type="Pfam" id="PF22516">
    <property type="entry name" value="PreP_C"/>
    <property type="match status" value="1"/>
</dbReference>
<dbReference type="Gene3D" id="3.30.830.10">
    <property type="entry name" value="Metalloenzyme, LuxS/M16 peptidase-like"/>
    <property type="match status" value="4"/>
</dbReference>
<dbReference type="GO" id="GO:0004222">
    <property type="term" value="F:metalloendopeptidase activity"/>
    <property type="evidence" value="ECO:0007669"/>
    <property type="project" value="TreeGrafter"/>
</dbReference>
<dbReference type="EMBL" id="CTRP01000005">
    <property type="protein sequence ID" value="CQR71747.1"/>
    <property type="molecule type" value="Genomic_DNA"/>
</dbReference>
<proteinExistence type="predicted"/>
<dbReference type="SMART" id="SM01264">
    <property type="entry name" value="M16C_associated"/>
    <property type="match status" value="1"/>
</dbReference>
<name>A0A0U1KWE5_9FIRM</name>
<accession>A0A0U1KWE5</accession>
<evidence type="ECO:0000313" key="3">
    <source>
        <dbReference type="EMBL" id="CQR71747.1"/>
    </source>
</evidence>
<gene>
    <name evidence="3" type="ORF">SpAn4DRAFT_3613</name>
</gene>
<keyword evidence="4" id="KW-1185">Reference proteome</keyword>
<dbReference type="Pfam" id="PF00675">
    <property type="entry name" value="Peptidase_M16"/>
    <property type="match status" value="1"/>
</dbReference>
<evidence type="ECO:0000313" key="4">
    <source>
        <dbReference type="Proteomes" id="UP000049855"/>
    </source>
</evidence>
<dbReference type="RefSeq" id="WP_021168827.1">
    <property type="nucleotide sequence ID" value="NZ_CTRP01000005.1"/>
</dbReference>
<keyword evidence="1" id="KW-0175">Coiled coil</keyword>
<dbReference type="FunFam" id="3.30.830.10:FF:000034">
    <property type="entry name" value="presequence protease 1, chloroplastic/mitochondrial"/>
    <property type="match status" value="1"/>
</dbReference>
<feature type="coiled-coil region" evidence="1">
    <location>
        <begin position="466"/>
        <end position="493"/>
    </location>
</feature>
<evidence type="ECO:0000256" key="1">
    <source>
        <dbReference type="SAM" id="Coils"/>
    </source>
</evidence>
<reference evidence="4" key="1">
    <citation type="submission" date="2015-03" db="EMBL/GenBank/DDBJ databases">
        <authorList>
            <person name="Nijsse Bart"/>
        </authorList>
    </citation>
    <scope>NUCLEOTIDE SEQUENCE [LARGE SCALE GENOMIC DNA]</scope>
</reference>
<dbReference type="Pfam" id="PF08367">
    <property type="entry name" value="M16C_assoc"/>
    <property type="match status" value="1"/>
</dbReference>
<dbReference type="PANTHER" id="PTHR43016:SF13">
    <property type="entry name" value="PRESEQUENCE PROTEASE, MITOCHONDRIAL"/>
    <property type="match status" value="1"/>
</dbReference>
<dbReference type="InterPro" id="IPR055130">
    <property type="entry name" value="PreP_C"/>
</dbReference>
<dbReference type="InterPro" id="IPR013578">
    <property type="entry name" value="Peptidase_M16C_assoc"/>
</dbReference>
<dbReference type="AlphaFoldDB" id="A0A0U1KWE5"/>